<keyword evidence="1" id="KW-0175">Coiled coil</keyword>
<accession>A0A6L8T5Z2</accession>
<protein>
    <submittedName>
        <fullName evidence="2">Uncharacterized protein</fullName>
    </submittedName>
</protein>
<reference evidence="2 3" key="1">
    <citation type="journal article" date="2019" name="Nat. Med.">
        <title>A library of human gut bacterial isolates paired with longitudinal multiomics data enables mechanistic microbiome research.</title>
        <authorList>
            <person name="Poyet M."/>
            <person name="Groussin M."/>
            <person name="Gibbons S.M."/>
            <person name="Avila-Pacheco J."/>
            <person name="Jiang X."/>
            <person name="Kearney S.M."/>
            <person name="Perrotta A.R."/>
            <person name="Berdy B."/>
            <person name="Zhao S."/>
            <person name="Lieberman T.D."/>
            <person name="Swanson P.K."/>
            <person name="Smith M."/>
            <person name="Roesemann S."/>
            <person name="Alexander J.E."/>
            <person name="Rich S.A."/>
            <person name="Livny J."/>
            <person name="Vlamakis H."/>
            <person name="Clish C."/>
            <person name="Bullock K."/>
            <person name="Deik A."/>
            <person name="Scott J."/>
            <person name="Pierce K.A."/>
            <person name="Xavier R.J."/>
            <person name="Alm E.J."/>
        </authorList>
    </citation>
    <scope>NUCLEOTIDE SEQUENCE [LARGE SCALE GENOMIC DNA]</scope>
    <source>
        <strain evidence="2 3">BIOML-A1</strain>
    </source>
</reference>
<sequence length="87" mass="9928">MNRNEFNDVVRTEGLNKFNIGDFSTIAKAANALGCINDNGWVVYETDERGAYHVIAKHSSEEDGLEALLDELRNRKKKEEIMRKLSK</sequence>
<dbReference type="AlphaFoldDB" id="A0A6L8T5Z2"/>
<evidence type="ECO:0000313" key="3">
    <source>
        <dbReference type="Proteomes" id="UP000477285"/>
    </source>
</evidence>
<name>A0A6L8T5Z2_9FIRM</name>
<dbReference type="RefSeq" id="WP_161234198.1">
    <property type="nucleotide sequence ID" value="NZ_JADMTA010000043.1"/>
</dbReference>
<proteinExistence type="predicted"/>
<feature type="coiled-coil region" evidence="1">
    <location>
        <begin position="55"/>
        <end position="82"/>
    </location>
</feature>
<organism evidence="2 3">
    <name type="scientific">Blautia wexlerae</name>
    <dbReference type="NCBI Taxonomy" id="418240"/>
    <lineage>
        <taxon>Bacteria</taxon>
        <taxon>Bacillati</taxon>
        <taxon>Bacillota</taxon>
        <taxon>Clostridia</taxon>
        <taxon>Lachnospirales</taxon>
        <taxon>Lachnospiraceae</taxon>
        <taxon>Blautia</taxon>
    </lineage>
</organism>
<evidence type="ECO:0000313" key="2">
    <source>
        <dbReference type="EMBL" id="MZL34930.1"/>
    </source>
</evidence>
<evidence type="ECO:0000256" key="1">
    <source>
        <dbReference type="SAM" id="Coils"/>
    </source>
</evidence>
<comment type="caution">
    <text evidence="2">The sequence shown here is derived from an EMBL/GenBank/DDBJ whole genome shotgun (WGS) entry which is preliminary data.</text>
</comment>
<gene>
    <name evidence="2" type="ORF">GT728_17500</name>
</gene>
<dbReference type="Proteomes" id="UP000477285">
    <property type="component" value="Unassembled WGS sequence"/>
</dbReference>
<dbReference type="EMBL" id="WWVQ01000060">
    <property type="protein sequence ID" value="MZL34930.1"/>
    <property type="molecule type" value="Genomic_DNA"/>
</dbReference>